<evidence type="ECO:0000256" key="7">
    <source>
        <dbReference type="ARBA" id="ARBA00048478"/>
    </source>
</evidence>
<protein>
    <recommendedName>
        <fullName evidence="8">Cytidylate kinase</fullName>
        <shortName evidence="8">CK</shortName>
        <ecNumber evidence="8">2.7.4.25</ecNumber>
    </recommendedName>
    <alternativeName>
        <fullName evidence="8">Cytidine monophosphate kinase</fullName>
        <shortName evidence="8">CMP kinase</shortName>
    </alternativeName>
</protein>
<accession>A0A1R1EV18</accession>
<evidence type="ECO:0000256" key="5">
    <source>
        <dbReference type="ARBA" id="ARBA00022840"/>
    </source>
</evidence>
<keyword evidence="3 8" id="KW-0547">Nucleotide-binding</keyword>
<keyword evidence="11" id="KW-1185">Reference proteome</keyword>
<comment type="subcellular location">
    <subcellularLocation>
        <location evidence="8">Cytoplasm</location>
    </subcellularLocation>
</comment>
<dbReference type="InterPro" id="IPR027417">
    <property type="entry name" value="P-loop_NTPase"/>
</dbReference>
<sequence length="234" mass="26257">MVRQGTEDNLKINIAIDGPAGAGKSTIARLVARALSYIYVDTGAMYRAVTWFMMEQGIGPEFPEKVLQLTQKMVIELIPGEDGQKVLVNGEDVTPYIRSLQVNGMVSQYSQIEGVRRHLVALQQQMALHKGIVMDGRDIGTTVLPDAEVKIFMTASVKERALRRYKEMNDAEGLTLEQLEKDIERRDRLDAEREISPLRCADDAIVLDTTHMDIPQVVDTIVDYCKTYRGGEKN</sequence>
<keyword evidence="5 8" id="KW-0067">ATP-binding</keyword>
<dbReference type="CDD" id="cd02020">
    <property type="entry name" value="CMPK"/>
    <property type="match status" value="1"/>
</dbReference>
<keyword evidence="2 8" id="KW-0808">Transferase</keyword>
<evidence type="ECO:0000313" key="10">
    <source>
        <dbReference type="EMBL" id="OMF55686.1"/>
    </source>
</evidence>
<feature type="domain" description="Cytidylate kinase" evidence="9">
    <location>
        <begin position="14"/>
        <end position="226"/>
    </location>
</feature>
<organism evidence="10 11">
    <name type="scientific">Paenibacillus rhizosphaerae</name>
    <dbReference type="NCBI Taxonomy" id="297318"/>
    <lineage>
        <taxon>Bacteria</taxon>
        <taxon>Bacillati</taxon>
        <taxon>Bacillota</taxon>
        <taxon>Bacilli</taxon>
        <taxon>Bacillales</taxon>
        <taxon>Paenibacillaceae</taxon>
        <taxon>Paenibacillus</taxon>
    </lineage>
</organism>
<evidence type="ECO:0000313" key="11">
    <source>
        <dbReference type="Proteomes" id="UP000187172"/>
    </source>
</evidence>
<dbReference type="Pfam" id="PF02224">
    <property type="entry name" value="Cytidylate_kin"/>
    <property type="match status" value="1"/>
</dbReference>
<evidence type="ECO:0000256" key="8">
    <source>
        <dbReference type="HAMAP-Rule" id="MF_00238"/>
    </source>
</evidence>
<dbReference type="PANTHER" id="PTHR21299:SF2">
    <property type="entry name" value="CYTIDYLATE KINASE"/>
    <property type="match status" value="1"/>
</dbReference>
<dbReference type="EMBL" id="MRTP01000002">
    <property type="protein sequence ID" value="OMF55686.1"/>
    <property type="molecule type" value="Genomic_DNA"/>
</dbReference>
<evidence type="ECO:0000256" key="4">
    <source>
        <dbReference type="ARBA" id="ARBA00022777"/>
    </source>
</evidence>
<comment type="catalytic activity">
    <reaction evidence="7 8">
        <text>CMP + ATP = CDP + ADP</text>
        <dbReference type="Rhea" id="RHEA:11600"/>
        <dbReference type="ChEBI" id="CHEBI:30616"/>
        <dbReference type="ChEBI" id="CHEBI:58069"/>
        <dbReference type="ChEBI" id="CHEBI:60377"/>
        <dbReference type="ChEBI" id="CHEBI:456216"/>
        <dbReference type="EC" id="2.7.4.25"/>
    </reaction>
</comment>
<keyword evidence="4 8" id="KW-0418">Kinase</keyword>
<dbReference type="RefSeq" id="WP_076170078.1">
    <property type="nucleotide sequence ID" value="NZ_MRTP01000002.1"/>
</dbReference>
<dbReference type="GO" id="GO:0036430">
    <property type="term" value="F:CMP kinase activity"/>
    <property type="evidence" value="ECO:0007669"/>
    <property type="project" value="RHEA"/>
</dbReference>
<proteinExistence type="inferred from homology"/>
<dbReference type="GO" id="GO:0006220">
    <property type="term" value="P:pyrimidine nucleotide metabolic process"/>
    <property type="evidence" value="ECO:0007669"/>
    <property type="project" value="UniProtKB-UniRule"/>
</dbReference>
<evidence type="ECO:0000256" key="1">
    <source>
        <dbReference type="ARBA" id="ARBA00009427"/>
    </source>
</evidence>
<evidence type="ECO:0000256" key="2">
    <source>
        <dbReference type="ARBA" id="ARBA00022679"/>
    </source>
</evidence>
<gene>
    <name evidence="8" type="primary">cmk</name>
    <name evidence="10" type="ORF">BK138_13645</name>
</gene>
<dbReference type="GO" id="GO:0015949">
    <property type="term" value="P:nucleobase-containing small molecule interconversion"/>
    <property type="evidence" value="ECO:0007669"/>
    <property type="project" value="TreeGrafter"/>
</dbReference>
<dbReference type="Proteomes" id="UP000187172">
    <property type="component" value="Unassembled WGS sequence"/>
</dbReference>
<keyword evidence="8" id="KW-0963">Cytoplasm</keyword>
<evidence type="ECO:0000256" key="6">
    <source>
        <dbReference type="ARBA" id="ARBA00047615"/>
    </source>
</evidence>
<dbReference type="HAMAP" id="MF_00238">
    <property type="entry name" value="Cytidyl_kinase_type1"/>
    <property type="match status" value="1"/>
</dbReference>
<evidence type="ECO:0000256" key="3">
    <source>
        <dbReference type="ARBA" id="ARBA00022741"/>
    </source>
</evidence>
<evidence type="ECO:0000259" key="9">
    <source>
        <dbReference type="Pfam" id="PF02224"/>
    </source>
</evidence>
<dbReference type="AlphaFoldDB" id="A0A1R1EV18"/>
<dbReference type="EC" id="2.7.4.25" evidence="8"/>
<dbReference type="InterPro" id="IPR011994">
    <property type="entry name" value="Cytidylate_kinase_dom"/>
</dbReference>
<dbReference type="NCBIfam" id="TIGR00017">
    <property type="entry name" value="cmk"/>
    <property type="match status" value="1"/>
</dbReference>
<name>A0A1R1EV18_9BACL</name>
<dbReference type="STRING" id="297318.BK138_13645"/>
<dbReference type="Gene3D" id="3.40.50.300">
    <property type="entry name" value="P-loop containing nucleotide triphosphate hydrolases"/>
    <property type="match status" value="1"/>
</dbReference>
<comment type="caution">
    <text evidence="10">The sequence shown here is derived from an EMBL/GenBank/DDBJ whole genome shotgun (WGS) entry which is preliminary data.</text>
</comment>
<comment type="catalytic activity">
    <reaction evidence="6 8">
        <text>dCMP + ATP = dCDP + ADP</text>
        <dbReference type="Rhea" id="RHEA:25094"/>
        <dbReference type="ChEBI" id="CHEBI:30616"/>
        <dbReference type="ChEBI" id="CHEBI:57566"/>
        <dbReference type="ChEBI" id="CHEBI:58593"/>
        <dbReference type="ChEBI" id="CHEBI:456216"/>
        <dbReference type="EC" id="2.7.4.25"/>
    </reaction>
</comment>
<reference evidence="10 11" key="1">
    <citation type="submission" date="2016-11" db="EMBL/GenBank/DDBJ databases">
        <title>Paenibacillus species isolates.</title>
        <authorList>
            <person name="Beno S.M."/>
        </authorList>
    </citation>
    <scope>NUCLEOTIDE SEQUENCE [LARGE SCALE GENOMIC DNA]</scope>
    <source>
        <strain evidence="10 11">FSL R5-0378</strain>
    </source>
</reference>
<dbReference type="InterPro" id="IPR003136">
    <property type="entry name" value="Cytidylate_kin"/>
</dbReference>
<comment type="similarity">
    <text evidence="1 8">Belongs to the cytidylate kinase family. Type 1 subfamily.</text>
</comment>
<dbReference type="SUPFAM" id="SSF52540">
    <property type="entry name" value="P-loop containing nucleoside triphosphate hydrolases"/>
    <property type="match status" value="1"/>
</dbReference>
<dbReference type="PANTHER" id="PTHR21299">
    <property type="entry name" value="CYTIDYLATE KINASE/PANTOATE-BETA-ALANINE LIGASE"/>
    <property type="match status" value="1"/>
</dbReference>
<dbReference type="GO" id="GO:0005829">
    <property type="term" value="C:cytosol"/>
    <property type="evidence" value="ECO:0007669"/>
    <property type="project" value="TreeGrafter"/>
</dbReference>
<feature type="binding site" evidence="8">
    <location>
        <begin position="18"/>
        <end position="26"/>
    </location>
    <ligand>
        <name>ATP</name>
        <dbReference type="ChEBI" id="CHEBI:30616"/>
    </ligand>
</feature>
<dbReference type="GO" id="GO:0036431">
    <property type="term" value="F:dCMP kinase activity"/>
    <property type="evidence" value="ECO:0007669"/>
    <property type="project" value="InterPro"/>
</dbReference>
<dbReference type="GO" id="GO:0005524">
    <property type="term" value="F:ATP binding"/>
    <property type="evidence" value="ECO:0007669"/>
    <property type="project" value="UniProtKB-UniRule"/>
</dbReference>